<dbReference type="Proteomes" id="UP000488299">
    <property type="component" value="Unassembled WGS sequence"/>
</dbReference>
<reference evidence="1 2" key="1">
    <citation type="submission" date="2019-10" db="EMBL/GenBank/DDBJ databases">
        <title>Rudanella paleaurantiibacter sp. nov., isolated from sludge.</title>
        <authorList>
            <person name="Xu S.Q."/>
        </authorList>
    </citation>
    <scope>NUCLEOTIDE SEQUENCE [LARGE SCALE GENOMIC DNA]</scope>
    <source>
        <strain evidence="1 2">HX-22-17</strain>
    </source>
</reference>
<dbReference type="EMBL" id="WELI01000006">
    <property type="protein sequence ID" value="KAB7729274.1"/>
    <property type="molecule type" value="Genomic_DNA"/>
</dbReference>
<dbReference type="InterPro" id="IPR025234">
    <property type="entry name" value="YjzH-like"/>
</dbReference>
<comment type="caution">
    <text evidence="1">The sequence shown here is derived from an EMBL/GenBank/DDBJ whole genome shotgun (WGS) entry which is preliminary data.</text>
</comment>
<organism evidence="1 2">
    <name type="scientific">Rudanella paleaurantiibacter</name>
    <dbReference type="NCBI Taxonomy" id="2614655"/>
    <lineage>
        <taxon>Bacteria</taxon>
        <taxon>Pseudomonadati</taxon>
        <taxon>Bacteroidota</taxon>
        <taxon>Cytophagia</taxon>
        <taxon>Cytophagales</taxon>
        <taxon>Cytophagaceae</taxon>
        <taxon>Rudanella</taxon>
    </lineage>
</organism>
<evidence type="ECO:0000313" key="1">
    <source>
        <dbReference type="EMBL" id="KAB7729274.1"/>
    </source>
</evidence>
<protein>
    <submittedName>
        <fullName evidence="1">DUF4177 domain-containing protein</fullName>
    </submittedName>
</protein>
<proteinExistence type="predicted"/>
<dbReference type="Pfam" id="PF13783">
    <property type="entry name" value="DUF4177"/>
    <property type="match status" value="1"/>
</dbReference>
<name>A0A7J5TXA4_9BACT</name>
<gene>
    <name evidence="1" type="ORF">F5984_16715</name>
</gene>
<evidence type="ECO:0000313" key="2">
    <source>
        <dbReference type="Proteomes" id="UP000488299"/>
    </source>
</evidence>
<accession>A0A7J5TXA4</accession>
<dbReference type="AlphaFoldDB" id="A0A7J5TXA4"/>
<sequence length="65" mass="7374">MKKFEYRILDVKAGGFWGGRVDEQALTNKLNELGREGWELVSTVDTEIYGGGSRGLLLMLKRELE</sequence>
<dbReference type="RefSeq" id="WP_019988449.1">
    <property type="nucleotide sequence ID" value="NZ_WELI01000006.1"/>
</dbReference>
<keyword evidence="2" id="KW-1185">Reference proteome</keyword>